<evidence type="ECO:0000313" key="2">
    <source>
        <dbReference type="Proteomes" id="UP000092462"/>
    </source>
</evidence>
<protein>
    <submittedName>
        <fullName evidence="1">Uncharacterized protein</fullName>
    </submittedName>
</protein>
<organism evidence="1 2">
    <name type="scientific">Phlebotomus papatasi</name>
    <name type="common">Sandfly</name>
    <dbReference type="NCBI Taxonomy" id="29031"/>
    <lineage>
        <taxon>Eukaryota</taxon>
        <taxon>Metazoa</taxon>
        <taxon>Ecdysozoa</taxon>
        <taxon>Arthropoda</taxon>
        <taxon>Hexapoda</taxon>
        <taxon>Insecta</taxon>
        <taxon>Pterygota</taxon>
        <taxon>Neoptera</taxon>
        <taxon>Endopterygota</taxon>
        <taxon>Diptera</taxon>
        <taxon>Nematocera</taxon>
        <taxon>Psychodoidea</taxon>
        <taxon>Psychodidae</taxon>
        <taxon>Phlebotomus</taxon>
        <taxon>Phlebotomus</taxon>
    </lineage>
</organism>
<keyword evidence="2" id="KW-1185">Reference proteome</keyword>
<proteinExistence type="predicted"/>
<dbReference type="VEuPathDB" id="VectorBase:PPAPM1_009735"/>
<name>A0A1B0DR46_PHLPP</name>
<dbReference type="AlphaFoldDB" id="A0A1B0DR46"/>
<reference evidence="1" key="1">
    <citation type="submission" date="2022-08" db="UniProtKB">
        <authorList>
            <consortium name="EnsemblMetazoa"/>
        </authorList>
    </citation>
    <scope>IDENTIFICATION</scope>
    <source>
        <strain evidence="1">Israel</strain>
    </source>
</reference>
<dbReference type="EnsemblMetazoa" id="PPAI011029-RA">
    <property type="protein sequence ID" value="PPAI011029-PA"/>
    <property type="gene ID" value="PPAI011029"/>
</dbReference>
<evidence type="ECO:0000313" key="1">
    <source>
        <dbReference type="EnsemblMetazoa" id="PPAI011029-PA"/>
    </source>
</evidence>
<dbReference type="Proteomes" id="UP000092462">
    <property type="component" value="Unassembled WGS sequence"/>
</dbReference>
<sequence length="93" mass="10510">MARKCGKKECSVESAENISLGECYNTVKNDAAFRGILLKQADELYRAGKHMESIECQIEALCLGFRTKFFFCDYSSFDSGKYLENLLEAVFKG</sequence>
<dbReference type="EMBL" id="AJVK01019666">
    <property type="status" value="NOT_ANNOTATED_CDS"/>
    <property type="molecule type" value="Genomic_DNA"/>
</dbReference>
<dbReference type="VEuPathDB" id="VectorBase:PPAI011029"/>
<accession>A0A1B0DR46</accession>